<sequence>MSRGDPEFAKSSTLPCVIDGIEVAVRPAPVVASLHEAASRAGFEILARLDDCARLLIRCRRCGGVSVKRRSVVRDHRPECHHCIRARRAHAAAEIGATLLGADPQHRHYGIFRLACGHLVRRQYLRVERAADGGHAAGCGECREARYADVAAQFGWSLTGPAETGRVGYRSYRHECGRTQDVSVGNMSNGDVDCARCGETWTSKPSQIYLFRIDLACGRILKLGYSSNPRRRLRQQLGIARDVPTRILRTVQVSTGHQAVCVEKSAHAEMRRHHPDLIVPKSAYGNAINTRTEIYRADAEAVLCAILDRIERDLAS</sequence>
<proteinExistence type="predicted"/>
<organism evidence="1 2">
    <name type="scientific">Roseivivax isoporae LMG 25204</name>
    <dbReference type="NCBI Taxonomy" id="1449351"/>
    <lineage>
        <taxon>Bacteria</taxon>
        <taxon>Pseudomonadati</taxon>
        <taxon>Pseudomonadota</taxon>
        <taxon>Alphaproteobacteria</taxon>
        <taxon>Rhodobacterales</taxon>
        <taxon>Roseobacteraceae</taxon>
        <taxon>Roseivivax</taxon>
    </lineage>
</organism>
<name>X7F6K6_9RHOB</name>
<keyword evidence="2" id="KW-1185">Reference proteome</keyword>
<dbReference type="STRING" id="1449351.RISW2_06640"/>
<gene>
    <name evidence="1" type="ORF">RISW2_06640</name>
</gene>
<comment type="caution">
    <text evidence="1">The sequence shown here is derived from an EMBL/GenBank/DDBJ whole genome shotgun (WGS) entry which is preliminary data.</text>
</comment>
<evidence type="ECO:0000313" key="2">
    <source>
        <dbReference type="Proteomes" id="UP000023430"/>
    </source>
</evidence>
<dbReference type="eggNOG" id="ENOG502ZC16">
    <property type="taxonomic scope" value="Bacteria"/>
</dbReference>
<protein>
    <submittedName>
        <fullName evidence="1">Uncharacterized protein</fullName>
    </submittedName>
</protein>
<reference evidence="1 2" key="1">
    <citation type="submission" date="2014-01" db="EMBL/GenBank/DDBJ databases">
        <title>Roseivivax isoporae LMG 25204 Genome Sequencing.</title>
        <authorList>
            <person name="Lai Q."/>
            <person name="Li G."/>
            <person name="Shao Z."/>
        </authorList>
    </citation>
    <scope>NUCLEOTIDE SEQUENCE [LARGE SCALE GENOMIC DNA]</scope>
    <source>
        <strain evidence="1 2">LMG 25204</strain>
    </source>
</reference>
<dbReference type="AlphaFoldDB" id="X7F6K6"/>
<dbReference type="Proteomes" id="UP000023430">
    <property type="component" value="Unassembled WGS sequence"/>
</dbReference>
<evidence type="ECO:0000313" key="1">
    <source>
        <dbReference type="EMBL" id="ETX28373.1"/>
    </source>
</evidence>
<dbReference type="EMBL" id="JAME01000019">
    <property type="protein sequence ID" value="ETX28373.1"/>
    <property type="molecule type" value="Genomic_DNA"/>
</dbReference>
<accession>X7F6K6</accession>